<dbReference type="EMBL" id="CP004005">
    <property type="protein sequence ID" value="AGH17132.1"/>
    <property type="molecule type" value="Genomic_DNA"/>
</dbReference>
<reference evidence="4 5" key="1">
    <citation type="journal article" date="2013" name="Genome Announc.">
        <title>Complete Genome Sequence of a Chinese Strain of 'Candidatus Liberibacter asiaticus'.</title>
        <authorList>
            <person name="Lin H."/>
            <person name="Han C.S."/>
            <person name="Liu B."/>
            <person name="Lou B."/>
            <person name="Bai X."/>
            <person name="Deng C."/>
            <person name="Civerolo E.L."/>
            <person name="Gupta G."/>
        </authorList>
    </citation>
    <scope>NUCLEOTIDE SEQUENCE [LARGE SCALE GENOMIC DNA]</scope>
    <source>
        <strain evidence="5">gxpsy</strain>
    </source>
</reference>
<comment type="similarity">
    <text evidence="1">Belongs to the protein-tyrosine phosphatase family.</text>
</comment>
<dbReference type="InterPro" id="IPR029021">
    <property type="entry name" value="Prot-tyrosine_phosphatase-like"/>
</dbReference>
<proteinExistence type="inferred from homology"/>
<dbReference type="RefSeq" id="WP_015452727.1">
    <property type="nucleotide sequence ID" value="NC_020549.1"/>
</dbReference>
<evidence type="ECO:0000313" key="4">
    <source>
        <dbReference type="EMBL" id="AGH17132.1"/>
    </source>
</evidence>
<keyword evidence="2" id="KW-0812">Transmembrane</keyword>
<evidence type="ECO:0000313" key="5">
    <source>
        <dbReference type="Proteomes" id="UP000011820"/>
    </source>
</evidence>
<dbReference type="PROSITE" id="PS00383">
    <property type="entry name" value="TYR_PHOSPHATASE_1"/>
    <property type="match status" value="1"/>
</dbReference>
<gene>
    <name evidence="4" type="ORF">WSI_03810</name>
</gene>
<accession>A0ABM5NG93</accession>
<dbReference type="Proteomes" id="UP000011820">
    <property type="component" value="Chromosome"/>
</dbReference>
<evidence type="ECO:0000256" key="2">
    <source>
        <dbReference type="SAM" id="Phobius"/>
    </source>
</evidence>
<evidence type="ECO:0000256" key="1">
    <source>
        <dbReference type="ARBA" id="ARBA00009580"/>
    </source>
</evidence>
<keyword evidence="2" id="KW-1133">Transmembrane helix</keyword>
<dbReference type="InterPro" id="IPR055214">
    <property type="entry name" value="PTP-NADK"/>
</dbReference>
<dbReference type="Pfam" id="PF22741">
    <property type="entry name" value="PTP-NADK"/>
    <property type="match status" value="1"/>
</dbReference>
<dbReference type="PANTHER" id="PTHR31126">
    <property type="entry name" value="TYROSINE-PROTEIN PHOSPHATASE"/>
    <property type="match status" value="1"/>
</dbReference>
<dbReference type="InterPro" id="IPR016130">
    <property type="entry name" value="Tyr_Pase_AS"/>
</dbReference>
<dbReference type="Gene3D" id="3.90.190.10">
    <property type="entry name" value="Protein tyrosine phosphatase superfamily"/>
    <property type="match status" value="1"/>
</dbReference>
<protein>
    <recommendedName>
        <fullName evidence="3">DSP-PTPase phosphatase fused to NAD+ Kinase domain-containing protein</fullName>
    </recommendedName>
</protein>
<keyword evidence="5" id="KW-1185">Reference proteome</keyword>
<dbReference type="PANTHER" id="PTHR31126:SF72">
    <property type="entry name" value="DUAL SPECIFICITY PROTEIN PHOSPHATASE TPBA"/>
    <property type="match status" value="1"/>
</dbReference>
<dbReference type="SUPFAM" id="SSF52799">
    <property type="entry name" value="(Phosphotyrosine protein) phosphatases II"/>
    <property type="match status" value="1"/>
</dbReference>
<dbReference type="CDD" id="cd14529">
    <property type="entry name" value="TpbA-like"/>
    <property type="match status" value="1"/>
</dbReference>
<sequence>MIKIKKPRKNLLIFYIKILLGVLVLCAVSLGLYFLTITTFTQNFHAVVPHEIYRSAQPNGTFIEYLKKEYGIKSILNLRGKLPESWHKEEEKAANDLGIQLINFPLSATRELNDEQIKQLISILKTAPKPLLIHCKSGADRTGLASAVYLYIVAHYPKEEAHRQLSMLYGHFPVLKTITMDITFEKITQLYPNNVSKGDTEQPMNAT</sequence>
<evidence type="ECO:0000259" key="3">
    <source>
        <dbReference type="Pfam" id="PF22741"/>
    </source>
</evidence>
<organism evidence="4 5">
    <name type="scientific">Candidatus Liberibacter asiaticus str. gxpsy</name>
    <dbReference type="NCBI Taxonomy" id="1174529"/>
    <lineage>
        <taxon>Bacteria</taxon>
        <taxon>Pseudomonadati</taxon>
        <taxon>Pseudomonadota</taxon>
        <taxon>Alphaproteobacteria</taxon>
        <taxon>Hyphomicrobiales</taxon>
        <taxon>Rhizobiaceae</taxon>
        <taxon>Liberibacter</taxon>
    </lineage>
</organism>
<dbReference type="GeneID" id="93077134"/>
<keyword evidence="2" id="KW-0472">Membrane</keyword>
<feature type="transmembrane region" description="Helical" evidence="2">
    <location>
        <begin position="12"/>
        <end position="35"/>
    </location>
</feature>
<name>A0ABM5NG93_LIBAS</name>
<feature type="domain" description="DSP-PTPase phosphatase fused to NAD+ Kinase" evidence="3">
    <location>
        <begin position="51"/>
        <end position="163"/>
    </location>
</feature>